<proteinExistence type="predicted"/>
<keyword evidence="1" id="KW-0732">Signal</keyword>
<protein>
    <submittedName>
        <fullName evidence="2">Uncharacterized protein</fullName>
    </submittedName>
</protein>
<dbReference type="RefSeq" id="WP_187561867.1">
    <property type="nucleotide sequence ID" value="NZ_JACGWS010000004.1"/>
</dbReference>
<dbReference type="Proteomes" id="UP000619238">
    <property type="component" value="Unassembled WGS sequence"/>
</dbReference>
<comment type="caution">
    <text evidence="2">The sequence shown here is derived from an EMBL/GenBank/DDBJ whole genome shotgun (WGS) entry which is preliminary data.</text>
</comment>
<accession>A0ABR7Q8E0</accession>
<name>A0ABR7Q8E0_9FLAO</name>
<evidence type="ECO:0000313" key="2">
    <source>
        <dbReference type="EMBL" id="MBC8754820.1"/>
    </source>
</evidence>
<organism evidence="2 3">
    <name type="scientific">Kordia aestuariivivens</name>
    <dbReference type="NCBI Taxonomy" id="2759037"/>
    <lineage>
        <taxon>Bacteria</taxon>
        <taxon>Pseudomonadati</taxon>
        <taxon>Bacteroidota</taxon>
        <taxon>Flavobacteriia</taxon>
        <taxon>Flavobacteriales</taxon>
        <taxon>Flavobacteriaceae</taxon>
        <taxon>Kordia</taxon>
    </lineage>
</organism>
<dbReference type="EMBL" id="JACGWS010000004">
    <property type="protein sequence ID" value="MBC8754820.1"/>
    <property type="molecule type" value="Genomic_DNA"/>
</dbReference>
<feature type="signal peptide" evidence="1">
    <location>
        <begin position="1"/>
        <end position="24"/>
    </location>
</feature>
<evidence type="ECO:0000256" key="1">
    <source>
        <dbReference type="SAM" id="SignalP"/>
    </source>
</evidence>
<keyword evidence="3" id="KW-1185">Reference proteome</keyword>
<gene>
    <name evidence="2" type="ORF">H2O64_09070</name>
</gene>
<evidence type="ECO:0000313" key="3">
    <source>
        <dbReference type="Proteomes" id="UP000619238"/>
    </source>
</evidence>
<reference evidence="2 3" key="1">
    <citation type="submission" date="2020-07" db="EMBL/GenBank/DDBJ databases">
        <title>Description of Kordia aestuariivivens sp. nov., isolated from a tidal flat.</title>
        <authorList>
            <person name="Park S."/>
            <person name="Yoon J.-H."/>
        </authorList>
    </citation>
    <scope>NUCLEOTIDE SEQUENCE [LARGE SCALE GENOMIC DNA]</scope>
    <source>
        <strain evidence="2 3">YSTF-M3</strain>
    </source>
</reference>
<feature type="chain" id="PRO_5046541324" evidence="1">
    <location>
        <begin position="25"/>
        <end position="200"/>
    </location>
</feature>
<sequence>MKQLFKIAFGFVCILLCFSCNNVALELTSQTKYPELGNYARFEVEMVGDYEKMASGLDSLLSEHITSWKEMREEDKTFFKENFIKTIKQQVKNDEAIVYKSATYNVSGIKEHDSLSIEVTVGKPIHAHEKDDHVLKGYIKYNNEEKIDLYSWTVGVPIVIKVSSSSKDLGILKYTNNYVIRTEKHVYDFADAVWDLRNGK</sequence>